<dbReference type="Pfam" id="PF18154">
    <property type="entry name" value="pPIWI_RE_REase"/>
    <property type="match status" value="1"/>
</dbReference>
<gene>
    <name evidence="3" type="ORF">GCM10009560_70980</name>
</gene>
<dbReference type="Proteomes" id="UP001501578">
    <property type="component" value="Unassembled WGS sequence"/>
</dbReference>
<keyword evidence="4" id="KW-1185">Reference proteome</keyword>
<evidence type="ECO:0008006" key="5">
    <source>
        <dbReference type="Google" id="ProtNLM"/>
    </source>
</evidence>
<evidence type="ECO:0000313" key="3">
    <source>
        <dbReference type="EMBL" id="GAA0950916.1"/>
    </source>
</evidence>
<name>A0ABP4BGX7_9ACTN</name>
<feature type="domain" description="REase associating with pPIWI RE" evidence="1">
    <location>
        <begin position="259"/>
        <end position="362"/>
    </location>
</feature>
<accession>A0ABP4BGX7</accession>
<feature type="domain" description="pPIWI-RE three-gene island" evidence="2">
    <location>
        <begin position="11"/>
        <end position="156"/>
    </location>
</feature>
<sequence length="367" mass="40703">MNTSLTALARPVTAAVRAGYAWSVRREKPEAWLEVARMTGVIMRHLGPGSAPVTPSELVALLHQPLGVWLSGADPVLGELVILDEHDRLTDDTYGIACDYTTEVLAGQEDPGARWLPKWRTHRAEQVEQEAFQRLVSGSDEDYSVGRRFLVEHPAGASDDLLDRQTDLGLRPLVSYEPIPQHRQEAGRWWACPVCHWPMAISPSGHVTCRFRPHRATYTLTDGLRILPADGAPPAPRAQSANGAVCVDESIWRFVVVPGVVEIRLHDRLDRLPGVSAALYPGKDRFDVGVRRAGEDDWLVTLDVKDFSSPAALAAKVTDRPIAAGVLVVPDYRRDQLAQLKRLLPGMDIATESQIYRRTSRLSREEQ</sequence>
<evidence type="ECO:0000259" key="1">
    <source>
        <dbReference type="Pfam" id="PF18154"/>
    </source>
</evidence>
<reference evidence="4" key="1">
    <citation type="journal article" date="2019" name="Int. J. Syst. Evol. Microbiol.">
        <title>The Global Catalogue of Microorganisms (GCM) 10K type strain sequencing project: providing services to taxonomists for standard genome sequencing and annotation.</title>
        <authorList>
            <consortium name="The Broad Institute Genomics Platform"/>
            <consortium name="The Broad Institute Genome Sequencing Center for Infectious Disease"/>
            <person name="Wu L."/>
            <person name="Ma J."/>
        </authorList>
    </citation>
    <scope>NUCLEOTIDE SEQUENCE [LARGE SCALE GENOMIC DNA]</scope>
    <source>
        <strain evidence="4">JCM 11136</strain>
    </source>
</reference>
<protein>
    <recommendedName>
        <fullName evidence="5">REase associating with pPIWI RE domain-containing protein</fullName>
    </recommendedName>
</protein>
<dbReference type="RefSeq" id="WP_343954668.1">
    <property type="nucleotide sequence ID" value="NZ_BAAAHQ010000048.1"/>
</dbReference>
<dbReference type="InterPro" id="IPR040828">
    <property type="entry name" value="pPIWI_RE_REase"/>
</dbReference>
<proteinExistence type="predicted"/>
<comment type="caution">
    <text evidence="3">The sequence shown here is derived from an EMBL/GenBank/DDBJ whole genome shotgun (WGS) entry which is preliminary data.</text>
</comment>
<dbReference type="EMBL" id="BAAAHQ010000048">
    <property type="protein sequence ID" value="GAA0950916.1"/>
    <property type="molecule type" value="Genomic_DNA"/>
</dbReference>
<evidence type="ECO:0000259" key="2">
    <source>
        <dbReference type="Pfam" id="PF18156"/>
    </source>
</evidence>
<dbReference type="Pfam" id="PF18156">
    <property type="entry name" value="pPIWI_RE_Y"/>
    <property type="match status" value="1"/>
</dbReference>
<evidence type="ECO:0000313" key="4">
    <source>
        <dbReference type="Proteomes" id="UP001501578"/>
    </source>
</evidence>
<dbReference type="InterPro" id="IPR041191">
    <property type="entry name" value="pPIWI_RE_Y"/>
</dbReference>
<organism evidence="3 4">
    <name type="scientific">Nonomuraea longicatena</name>
    <dbReference type="NCBI Taxonomy" id="83682"/>
    <lineage>
        <taxon>Bacteria</taxon>
        <taxon>Bacillati</taxon>
        <taxon>Actinomycetota</taxon>
        <taxon>Actinomycetes</taxon>
        <taxon>Streptosporangiales</taxon>
        <taxon>Streptosporangiaceae</taxon>
        <taxon>Nonomuraea</taxon>
    </lineage>
</organism>